<comment type="caution">
    <text evidence="1">The sequence shown here is derived from an EMBL/GenBank/DDBJ whole genome shotgun (WGS) entry which is preliminary data.</text>
</comment>
<sequence length="129" mass="13685">MSGNAPFPSGIGQMTWDHVSLLQNLPQEGCLSLVGVVLMPKRTKKVCTSPRNGDSVAVPGSPNQLAYQLFRRATVTGNPVISDGTDTIASPVYTFSVVTATAERVEVMKSVNCSALQTVKTQACCRLAN</sequence>
<accession>A0A3S5CTG6</accession>
<evidence type="ECO:0000313" key="1">
    <source>
        <dbReference type="EMBL" id="VEL35498.1"/>
    </source>
</evidence>
<dbReference type="Proteomes" id="UP000784294">
    <property type="component" value="Unassembled WGS sequence"/>
</dbReference>
<proteinExistence type="predicted"/>
<keyword evidence="2" id="KW-1185">Reference proteome</keyword>
<protein>
    <submittedName>
        <fullName evidence="1">Uncharacterized protein</fullName>
    </submittedName>
</protein>
<gene>
    <name evidence="1" type="ORF">PXEA_LOCUS28938</name>
</gene>
<reference evidence="1" key="1">
    <citation type="submission" date="2018-11" db="EMBL/GenBank/DDBJ databases">
        <authorList>
            <consortium name="Pathogen Informatics"/>
        </authorList>
    </citation>
    <scope>NUCLEOTIDE SEQUENCE</scope>
</reference>
<dbReference type="AlphaFoldDB" id="A0A3S5CTG6"/>
<organism evidence="1 2">
    <name type="scientific">Protopolystoma xenopodis</name>
    <dbReference type="NCBI Taxonomy" id="117903"/>
    <lineage>
        <taxon>Eukaryota</taxon>
        <taxon>Metazoa</taxon>
        <taxon>Spiralia</taxon>
        <taxon>Lophotrochozoa</taxon>
        <taxon>Platyhelminthes</taxon>
        <taxon>Monogenea</taxon>
        <taxon>Polyopisthocotylea</taxon>
        <taxon>Polystomatidea</taxon>
        <taxon>Polystomatidae</taxon>
        <taxon>Protopolystoma</taxon>
    </lineage>
</organism>
<dbReference type="EMBL" id="CAAALY010249985">
    <property type="protein sequence ID" value="VEL35498.1"/>
    <property type="molecule type" value="Genomic_DNA"/>
</dbReference>
<name>A0A3S5CTG6_9PLAT</name>
<evidence type="ECO:0000313" key="2">
    <source>
        <dbReference type="Proteomes" id="UP000784294"/>
    </source>
</evidence>